<keyword evidence="1" id="KW-0239">DNA-directed DNA polymerase</keyword>
<evidence type="ECO:0000313" key="2">
    <source>
        <dbReference type="Proteomes" id="UP000187203"/>
    </source>
</evidence>
<evidence type="ECO:0000313" key="1">
    <source>
        <dbReference type="EMBL" id="OMP13888.1"/>
    </source>
</evidence>
<keyword evidence="2" id="KW-1185">Reference proteome</keyword>
<protein>
    <submittedName>
        <fullName evidence="1">DNA-directed DNA polymerase, family B, mitochondria/virus</fullName>
    </submittedName>
</protein>
<sequence length="395" mass="44487">MIGHAALVQGVYEQSVKRDEYGNQVARFSLSRPRYAYFKNNIMALLPHDKSLYLEEHRQLPKQAETDLQAALRVDDEDVDEDSADPSKDDVVFQHSGIIERVRDVAVVVKNPVHCSKRVNTAFRRVQRGGRCEVFAARNRPGTSMVSIDAKSMYPSTMALGLSFKIDIEGEKQACSVLRDYVDPRLVKSGWSYTECSDTRFAGIRFECQDELGQIPVFKVQGRQSVLRFLQRRGGMFYARLPQSACEFFRKYPVIPVSTMGSDIDARLVFPDWKGFLHTYITGEELAYFLSEPTVDDEGVEIDLNRSLHAPLNPTNVFGGFVGKVFKERSESGVQAEALDRQAGEMHARMLAGEAISRDEIERLQSMSSSKKAEEQILKLVLNSGGRWRAGKTAV</sequence>
<organism evidence="1 2">
    <name type="scientific">Corchorus olitorius</name>
    <dbReference type="NCBI Taxonomy" id="93759"/>
    <lineage>
        <taxon>Eukaryota</taxon>
        <taxon>Viridiplantae</taxon>
        <taxon>Streptophyta</taxon>
        <taxon>Embryophyta</taxon>
        <taxon>Tracheophyta</taxon>
        <taxon>Spermatophyta</taxon>
        <taxon>Magnoliopsida</taxon>
        <taxon>eudicotyledons</taxon>
        <taxon>Gunneridae</taxon>
        <taxon>Pentapetalae</taxon>
        <taxon>rosids</taxon>
        <taxon>malvids</taxon>
        <taxon>Malvales</taxon>
        <taxon>Malvaceae</taxon>
        <taxon>Grewioideae</taxon>
        <taxon>Apeibeae</taxon>
        <taxon>Corchorus</taxon>
    </lineage>
</organism>
<keyword evidence="1" id="KW-0808">Transferase</keyword>
<dbReference type="GO" id="GO:0003887">
    <property type="term" value="F:DNA-directed DNA polymerase activity"/>
    <property type="evidence" value="ECO:0007669"/>
    <property type="project" value="UniProtKB-KW"/>
</dbReference>
<proteinExistence type="predicted"/>
<comment type="caution">
    <text evidence="1">The sequence shown here is derived from an EMBL/GenBank/DDBJ whole genome shotgun (WGS) entry which is preliminary data.</text>
</comment>
<gene>
    <name evidence="1" type="ORF">COLO4_00726</name>
</gene>
<accession>A0A1R3L3M8</accession>
<dbReference type="AlphaFoldDB" id="A0A1R3L3M8"/>
<dbReference type="EMBL" id="AWUE01002945">
    <property type="protein sequence ID" value="OMP13888.1"/>
    <property type="molecule type" value="Genomic_DNA"/>
</dbReference>
<dbReference type="Proteomes" id="UP000187203">
    <property type="component" value="Unassembled WGS sequence"/>
</dbReference>
<name>A0A1R3L3M8_9ROSI</name>
<reference evidence="2" key="1">
    <citation type="submission" date="2013-09" db="EMBL/GenBank/DDBJ databases">
        <title>Corchorus olitorius genome sequencing.</title>
        <authorList>
            <person name="Alam M."/>
            <person name="Haque M.S."/>
            <person name="Islam M.S."/>
            <person name="Emdad E.M."/>
            <person name="Islam M.M."/>
            <person name="Ahmed B."/>
            <person name="Halim A."/>
            <person name="Hossen Q.M.M."/>
            <person name="Hossain M.Z."/>
            <person name="Ahmed R."/>
            <person name="Khan M.M."/>
            <person name="Islam R."/>
            <person name="Rashid M.M."/>
            <person name="Khan S.A."/>
            <person name="Rahman M.S."/>
            <person name="Alam M."/>
            <person name="Yahiya A.S."/>
            <person name="Khan M.S."/>
            <person name="Azam M.S."/>
            <person name="Haque T."/>
            <person name="Lashkar M.Z.H."/>
            <person name="Akhand A.I."/>
            <person name="Morshed G."/>
            <person name="Roy S."/>
            <person name="Uddin K.S."/>
            <person name="Rabeya T."/>
            <person name="Hossain A.S."/>
            <person name="Chowdhury A."/>
            <person name="Snigdha A.R."/>
            <person name="Mortoza M.S."/>
            <person name="Matin S.A."/>
            <person name="Hoque S.M.E."/>
            <person name="Islam M.K."/>
            <person name="Roy D.K."/>
            <person name="Haider R."/>
            <person name="Moosa M.M."/>
            <person name="Elias S.M."/>
            <person name="Hasan A.M."/>
            <person name="Jahan S."/>
            <person name="Shafiuddin M."/>
            <person name="Mahmood N."/>
            <person name="Shommy N.S."/>
        </authorList>
    </citation>
    <scope>NUCLEOTIDE SEQUENCE [LARGE SCALE GENOMIC DNA]</scope>
    <source>
        <strain evidence="2">cv. O-4</strain>
    </source>
</reference>
<keyword evidence="1" id="KW-0548">Nucleotidyltransferase</keyword>